<proteinExistence type="predicted"/>
<name>A0A1H7V1B8_STIAU</name>
<dbReference type="PROSITE" id="PS50110">
    <property type="entry name" value="RESPONSE_REGULATORY"/>
    <property type="match status" value="1"/>
</dbReference>
<dbReference type="InterPro" id="IPR011006">
    <property type="entry name" value="CheY-like_superfamily"/>
</dbReference>
<dbReference type="InterPro" id="IPR052893">
    <property type="entry name" value="TCS_response_regulator"/>
</dbReference>
<evidence type="ECO:0000313" key="3">
    <source>
        <dbReference type="EMBL" id="SEM03002.1"/>
    </source>
</evidence>
<dbReference type="Proteomes" id="UP000182719">
    <property type="component" value="Unassembled WGS sequence"/>
</dbReference>
<feature type="domain" description="Response regulatory" evidence="2">
    <location>
        <begin position="8"/>
        <end position="136"/>
    </location>
</feature>
<keyword evidence="1" id="KW-0597">Phosphoprotein</keyword>
<dbReference type="AlphaFoldDB" id="A0A1H7V1B8"/>
<dbReference type="SUPFAM" id="SSF52172">
    <property type="entry name" value="CheY-like"/>
    <property type="match status" value="1"/>
</dbReference>
<dbReference type="CDD" id="cd17557">
    <property type="entry name" value="REC_Rcp-like"/>
    <property type="match status" value="1"/>
</dbReference>
<evidence type="ECO:0000313" key="4">
    <source>
        <dbReference type="Proteomes" id="UP000182719"/>
    </source>
</evidence>
<keyword evidence="4" id="KW-1185">Reference proteome</keyword>
<dbReference type="PANTHER" id="PTHR44520:SF1">
    <property type="entry name" value="TWO-COMPONENT SYSTEM REGULATORY PROTEIN"/>
    <property type="match status" value="1"/>
</dbReference>
<dbReference type="Gene3D" id="3.40.50.2300">
    <property type="match status" value="1"/>
</dbReference>
<evidence type="ECO:0000256" key="1">
    <source>
        <dbReference type="PROSITE-ProRule" id="PRU00169"/>
    </source>
</evidence>
<feature type="modified residue" description="4-aspartylphosphate" evidence="1">
    <location>
        <position position="69"/>
    </location>
</feature>
<reference evidence="4" key="1">
    <citation type="submission" date="2016-10" db="EMBL/GenBank/DDBJ databases">
        <authorList>
            <person name="Varghese N."/>
            <person name="Submissions S."/>
        </authorList>
    </citation>
    <scope>NUCLEOTIDE SEQUENCE [LARGE SCALE GENOMIC DNA]</scope>
    <source>
        <strain evidence="4">DSM 17044</strain>
    </source>
</reference>
<accession>A0A1H7V1B8</accession>
<dbReference type="EMBL" id="FOAP01000010">
    <property type="protein sequence ID" value="SEM03002.1"/>
    <property type="molecule type" value="Genomic_DNA"/>
</dbReference>
<dbReference type="Pfam" id="PF00072">
    <property type="entry name" value="Response_reg"/>
    <property type="match status" value="1"/>
</dbReference>
<dbReference type="GO" id="GO:0000160">
    <property type="term" value="P:phosphorelay signal transduction system"/>
    <property type="evidence" value="ECO:0007669"/>
    <property type="project" value="InterPro"/>
</dbReference>
<dbReference type="PANTHER" id="PTHR44520">
    <property type="entry name" value="RESPONSE REGULATOR RCP1-RELATED"/>
    <property type="match status" value="1"/>
</dbReference>
<dbReference type="SMART" id="SM00448">
    <property type="entry name" value="REC"/>
    <property type="match status" value="1"/>
</dbReference>
<sequence>MYDPSQRVILLVEDNPDDELMTLRAFRKSNIHNPVIVVRDGAEALDYLFLQGKHAQRDPGIRPQVVLLDLHLPRLDGLEVLRRIRANEQTRTLPVVVLTSSKEERDLVESYQLGVNSFVHKPVDVTAFFDAVRQLGMYWLVLNELPSPRRNG</sequence>
<dbReference type="RefSeq" id="WP_075008244.1">
    <property type="nucleotide sequence ID" value="NZ_FOAP01000010.1"/>
</dbReference>
<evidence type="ECO:0000259" key="2">
    <source>
        <dbReference type="PROSITE" id="PS50110"/>
    </source>
</evidence>
<organism evidence="3 4">
    <name type="scientific">Stigmatella aurantiaca</name>
    <dbReference type="NCBI Taxonomy" id="41"/>
    <lineage>
        <taxon>Bacteria</taxon>
        <taxon>Pseudomonadati</taxon>
        <taxon>Myxococcota</taxon>
        <taxon>Myxococcia</taxon>
        <taxon>Myxococcales</taxon>
        <taxon>Cystobacterineae</taxon>
        <taxon>Archangiaceae</taxon>
        <taxon>Stigmatella</taxon>
    </lineage>
</organism>
<protein>
    <submittedName>
        <fullName evidence="3">Response regulator receiver domain-containing protein</fullName>
    </submittedName>
</protein>
<dbReference type="OrthoDB" id="9793549at2"/>
<dbReference type="InterPro" id="IPR001789">
    <property type="entry name" value="Sig_transdc_resp-reg_receiver"/>
</dbReference>
<gene>
    <name evidence="3" type="ORF">SAMN05444354_110297</name>
</gene>